<evidence type="ECO:0000259" key="7">
    <source>
        <dbReference type="PROSITE" id="PS52015"/>
    </source>
</evidence>
<comment type="subcellular location">
    <subcellularLocation>
        <location evidence="1">Membrane</location>
        <topology evidence="1">Single-pass membrane protein</topology>
    </subcellularLocation>
</comment>
<dbReference type="GO" id="GO:0055085">
    <property type="term" value="P:transmembrane transport"/>
    <property type="evidence" value="ECO:0007669"/>
    <property type="project" value="InterPro"/>
</dbReference>
<evidence type="ECO:0000256" key="3">
    <source>
        <dbReference type="ARBA" id="ARBA00022989"/>
    </source>
</evidence>
<feature type="compositionally biased region" description="Low complexity" evidence="5">
    <location>
        <begin position="69"/>
        <end position="80"/>
    </location>
</feature>
<evidence type="ECO:0000256" key="6">
    <source>
        <dbReference type="SAM" id="SignalP"/>
    </source>
</evidence>
<name>A0A7W6DUE0_9RHOB</name>
<evidence type="ECO:0000256" key="1">
    <source>
        <dbReference type="ARBA" id="ARBA00004167"/>
    </source>
</evidence>
<keyword evidence="2" id="KW-0812">Transmembrane</keyword>
<keyword evidence="9" id="KW-1185">Reference proteome</keyword>
<feature type="compositionally biased region" description="Polar residues" evidence="5">
    <location>
        <begin position="196"/>
        <end position="205"/>
    </location>
</feature>
<feature type="region of interest" description="Disordered" evidence="5">
    <location>
        <begin position="143"/>
        <end position="289"/>
    </location>
</feature>
<dbReference type="SUPFAM" id="SSF74653">
    <property type="entry name" value="TolA/TonB C-terminal domain"/>
    <property type="match status" value="1"/>
</dbReference>
<dbReference type="RefSeq" id="WP_183964877.1">
    <property type="nucleotide sequence ID" value="NZ_BAABBZ010000059.1"/>
</dbReference>
<feature type="chain" id="PRO_5030878098" evidence="6">
    <location>
        <begin position="22"/>
        <end position="374"/>
    </location>
</feature>
<feature type="compositionally biased region" description="Basic and acidic residues" evidence="5">
    <location>
        <begin position="81"/>
        <end position="91"/>
    </location>
</feature>
<evidence type="ECO:0000256" key="4">
    <source>
        <dbReference type="ARBA" id="ARBA00023136"/>
    </source>
</evidence>
<dbReference type="NCBIfam" id="TIGR01352">
    <property type="entry name" value="tonB_Cterm"/>
    <property type="match status" value="1"/>
</dbReference>
<evidence type="ECO:0000256" key="5">
    <source>
        <dbReference type="SAM" id="MobiDB-lite"/>
    </source>
</evidence>
<dbReference type="InterPro" id="IPR037682">
    <property type="entry name" value="TonB_C"/>
</dbReference>
<feature type="region of interest" description="Disordered" evidence="5">
    <location>
        <begin position="353"/>
        <end position="374"/>
    </location>
</feature>
<dbReference type="AlphaFoldDB" id="A0A7W6DUE0"/>
<accession>A0A7W6DUE0</accession>
<dbReference type="Pfam" id="PF03544">
    <property type="entry name" value="TonB_C"/>
    <property type="match status" value="1"/>
</dbReference>
<dbReference type="InterPro" id="IPR006260">
    <property type="entry name" value="TonB/TolA_C"/>
</dbReference>
<gene>
    <name evidence="8" type="ORF">GGQ68_001723</name>
</gene>
<evidence type="ECO:0000313" key="9">
    <source>
        <dbReference type="Proteomes" id="UP000541426"/>
    </source>
</evidence>
<keyword evidence="6" id="KW-0732">Signal</keyword>
<feature type="compositionally biased region" description="Polar residues" evidence="5">
    <location>
        <begin position="256"/>
        <end position="289"/>
    </location>
</feature>
<organism evidence="8 9">
    <name type="scientific">Sagittula marina</name>
    <dbReference type="NCBI Taxonomy" id="943940"/>
    <lineage>
        <taxon>Bacteria</taxon>
        <taxon>Pseudomonadati</taxon>
        <taxon>Pseudomonadota</taxon>
        <taxon>Alphaproteobacteria</taxon>
        <taxon>Rhodobacterales</taxon>
        <taxon>Roseobacteraceae</taxon>
        <taxon>Sagittula</taxon>
    </lineage>
</organism>
<dbReference type="GO" id="GO:0016020">
    <property type="term" value="C:membrane"/>
    <property type="evidence" value="ECO:0007669"/>
    <property type="project" value="UniProtKB-SubCell"/>
</dbReference>
<dbReference type="Gene3D" id="3.30.1150.10">
    <property type="match status" value="1"/>
</dbReference>
<comment type="caution">
    <text evidence="8">The sequence shown here is derived from an EMBL/GenBank/DDBJ whole genome shotgun (WGS) entry which is preliminary data.</text>
</comment>
<evidence type="ECO:0000256" key="2">
    <source>
        <dbReference type="ARBA" id="ARBA00022692"/>
    </source>
</evidence>
<dbReference type="EMBL" id="JACIEJ010000003">
    <property type="protein sequence ID" value="MBB3985394.1"/>
    <property type="molecule type" value="Genomic_DNA"/>
</dbReference>
<proteinExistence type="predicted"/>
<protein>
    <submittedName>
        <fullName evidence="8">Protein TonB</fullName>
    </submittedName>
</protein>
<dbReference type="PROSITE" id="PS52015">
    <property type="entry name" value="TONB_CTD"/>
    <property type="match status" value="1"/>
</dbReference>
<keyword evidence="3" id="KW-1133">Transmembrane helix</keyword>
<dbReference type="Proteomes" id="UP000541426">
    <property type="component" value="Unassembled WGS sequence"/>
</dbReference>
<sequence>MIAHSHTVKLAAALVAASAHAAVALALLTGEPVQTEGASGSSEVQLGASFADLVAGTMHAAETEDLLEPTVAAKPPATAPDKARPLERAETEPLPPADKPEAAQPQRPQSIPSETPRESTKVMPEAIVSAPLDTLSSIALTPSEQARSEPLPERIAALPVQPLQAVRPETSATGPLAETPPAAETTPDITPEAVTASVSGESPTHASVARSLRPPPKRTAAFEETVAPKAKAFEAKQRAARSARTKTPAAAPRGNAKQNARAGSTKGSRAATNRQSGSGGSKQKATGNAAASNYPGVVMSCVSRAGRPSVSGGGTVRVSFSVSSSGRITGVGLAGRSGNAALDRVAVQLIRRVGSCPPPPPGAQRSFSISIAAR</sequence>
<keyword evidence="4" id="KW-0472">Membrane</keyword>
<feature type="domain" description="TonB C-terminal" evidence="7">
    <location>
        <begin position="288"/>
        <end position="374"/>
    </location>
</feature>
<reference evidence="8 9" key="1">
    <citation type="submission" date="2020-08" db="EMBL/GenBank/DDBJ databases">
        <title>Genomic Encyclopedia of Type Strains, Phase IV (KMG-IV): sequencing the most valuable type-strain genomes for metagenomic binning, comparative biology and taxonomic classification.</title>
        <authorList>
            <person name="Goeker M."/>
        </authorList>
    </citation>
    <scope>NUCLEOTIDE SEQUENCE [LARGE SCALE GENOMIC DNA]</scope>
    <source>
        <strain evidence="8 9">DSM 102235</strain>
    </source>
</reference>
<feature type="region of interest" description="Disordered" evidence="5">
    <location>
        <begin position="66"/>
        <end position="122"/>
    </location>
</feature>
<evidence type="ECO:0000313" key="8">
    <source>
        <dbReference type="EMBL" id="MBB3985394.1"/>
    </source>
</evidence>
<feature type="signal peptide" evidence="6">
    <location>
        <begin position="1"/>
        <end position="21"/>
    </location>
</feature>
<feature type="compositionally biased region" description="Polar residues" evidence="5">
    <location>
        <begin position="365"/>
        <end position="374"/>
    </location>
</feature>